<dbReference type="Pfam" id="PF13954">
    <property type="entry name" value="PapC_N"/>
    <property type="match status" value="1"/>
</dbReference>
<comment type="subcellular location">
    <subcellularLocation>
        <location evidence="1 9">Cell outer membrane</location>
        <topology evidence="1 9">Multi-pass membrane protein</topology>
    </subcellularLocation>
</comment>
<dbReference type="FunFam" id="2.60.40.3110:FF:000001">
    <property type="entry name" value="Putative fimbrial outer membrane usher"/>
    <property type="match status" value="1"/>
</dbReference>
<dbReference type="SUPFAM" id="SSF141729">
    <property type="entry name" value="FimD N-terminal domain-like"/>
    <property type="match status" value="1"/>
</dbReference>
<dbReference type="InterPro" id="IPR037224">
    <property type="entry name" value="PapC_N_sf"/>
</dbReference>
<dbReference type="OrthoDB" id="6554712at2"/>
<keyword evidence="6 11" id="KW-0732">Signal</keyword>
<dbReference type="Gene3D" id="2.60.40.2070">
    <property type="match status" value="1"/>
</dbReference>
<dbReference type="InterPro" id="IPR025949">
    <property type="entry name" value="PapC-like_C"/>
</dbReference>
<dbReference type="AlphaFoldDB" id="A0A2T4Y588"/>
<dbReference type="Gene3D" id="2.60.40.3110">
    <property type="match status" value="1"/>
</dbReference>
<evidence type="ECO:0000313" key="15">
    <source>
        <dbReference type="Proteomes" id="UP000241614"/>
    </source>
</evidence>
<dbReference type="InterPro" id="IPR000015">
    <property type="entry name" value="Fimb_usher"/>
</dbReference>
<evidence type="ECO:0000256" key="4">
    <source>
        <dbReference type="ARBA" id="ARBA00022452"/>
    </source>
</evidence>
<evidence type="ECO:0000256" key="3">
    <source>
        <dbReference type="ARBA" id="ARBA00022448"/>
    </source>
</evidence>
<dbReference type="Pfam" id="PF00577">
    <property type="entry name" value="Usher"/>
    <property type="match status" value="1"/>
</dbReference>
<accession>A0A2T4Y588</accession>
<keyword evidence="7 9" id="KW-0472">Membrane</keyword>
<dbReference type="InterPro" id="IPR018030">
    <property type="entry name" value="Fimbrial_membr_usher_CS"/>
</dbReference>
<evidence type="ECO:0000256" key="1">
    <source>
        <dbReference type="ARBA" id="ARBA00004571"/>
    </source>
</evidence>
<dbReference type="EMBL" id="PZPP01000006">
    <property type="protein sequence ID" value="PTM37341.1"/>
    <property type="molecule type" value="Genomic_DNA"/>
</dbReference>
<reference evidence="14 15" key="1">
    <citation type="submission" date="2018-04" db="EMBL/GenBank/DDBJ databases">
        <title>Genome sequencing reveals highly heavy metal resistance and biotechnology application of the novel Enterobacter cloacae amazonensis isolated from wastewater river in Manaus - Amazonas.</title>
        <authorList>
            <person name="Astolfi M.C.T."/>
            <person name="Carvalho E.B.D.S."/>
            <person name="Lacerda L.B."/>
            <person name="Pinto M.V."/>
            <person name="Nogueira V.B."/>
            <person name="Barros A.M."/>
            <person name="Astolfi-Filho S."/>
        </authorList>
    </citation>
    <scope>NUCLEOTIDE SEQUENCE [LARGE SCALE GENOMIC DNA]</scope>
    <source>
        <strain evidence="15">amazonensis</strain>
    </source>
</reference>
<organism evidence="14 15">
    <name type="scientific">Enterobacter cloacae</name>
    <dbReference type="NCBI Taxonomy" id="550"/>
    <lineage>
        <taxon>Bacteria</taxon>
        <taxon>Pseudomonadati</taxon>
        <taxon>Pseudomonadota</taxon>
        <taxon>Gammaproteobacteria</taxon>
        <taxon>Enterobacterales</taxon>
        <taxon>Enterobacteriaceae</taxon>
        <taxon>Enterobacter</taxon>
        <taxon>Enterobacter cloacae complex</taxon>
    </lineage>
</organism>
<gene>
    <name evidence="14" type="ORF">DA103_04065</name>
</gene>
<evidence type="ECO:0000256" key="2">
    <source>
        <dbReference type="ARBA" id="ARBA00008064"/>
    </source>
</evidence>
<evidence type="ECO:0000256" key="9">
    <source>
        <dbReference type="RuleBase" id="RU003884"/>
    </source>
</evidence>
<feature type="domain" description="PapC-like C-terminal" evidence="12">
    <location>
        <begin position="780"/>
        <end position="843"/>
    </location>
</feature>
<dbReference type="Proteomes" id="UP000241614">
    <property type="component" value="Unassembled WGS sequence"/>
</dbReference>
<evidence type="ECO:0000256" key="6">
    <source>
        <dbReference type="ARBA" id="ARBA00022729"/>
    </source>
</evidence>
<evidence type="ECO:0000313" key="14">
    <source>
        <dbReference type="EMBL" id="PTM37341.1"/>
    </source>
</evidence>
<evidence type="ECO:0000256" key="11">
    <source>
        <dbReference type="SAM" id="SignalP"/>
    </source>
</evidence>
<dbReference type="Gene3D" id="3.10.20.410">
    <property type="match status" value="1"/>
</dbReference>
<proteinExistence type="inferred from homology"/>
<dbReference type="InterPro" id="IPR025885">
    <property type="entry name" value="PapC_N"/>
</dbReference>
<evidence type="ECO:0000256" key="10">
    <source>
        <dbReference type="SAM" id="MobiDB-lite"/>
    </source>
</evidence>
<dbReference type="PANTHER" id="PTHR30451:SF3">
    <property type="entry name" value="OUTER MEMBRANE USHER PROTEIN HTRE-RELATED"/>
    <property type="match status" value="1"/>
</dbReference>
<evidence type="ECO:0000256" key="8">
    <source>
        <dbReference type="ARBA" id="ARBA00023237"/>
    </source>
</evidence>
<dbReference type="PROSITE" id="PS01151">
    <property type="entry name" value="FIMBRIAL_USHER"/>
    <property type="match status" value="1"/>
</dbReference>
<feature type="domain" description="PapC N-terminal" evidence="13">
    <location>
        <begin position="37"/>
        <end position="180"/>
    </location>
</feature>
<evidence type="ECO:0000259" key="12">
    <source>
        <dbReference type="Pfam" id="PF13953"/>
    </source>
</evidence>
<dbReference type="NCBIfam" id="NF007337">
    <property type="entry name" value="PRK09828.1"/>
    <property type="match status" value="1"/>
</dbReference>
<dbReference type="GO" id="GO:0009279">
    <property type="term" value="C:cell outer membrane"/>
    <property type="evidence" value="ECO:0007669"/>
    <property type="project" value="UniProtKB-SubCell"/>
</dbReference>
<dbReference type="PANTHER" id="PTHR30451">
    <property type="entry name" value="OUTER MEMBRANE USHER PROTEIN"/>
    <property type="match status" value="1"/>
</dbReference>
<sequence length="862" mass="93506">MFFRRSFLCLSISAAIPLNAIADDIKSTVNSAADDVEFNDQFLFNTGNKIDVGRFSQGNPILPGKYQTKINVNGKAKITTEVEFKDNGTPRATPCMTLTTLRQVGINTESLEKTDSSDAATCIDITKAFPGATVNFNTSTQELDLTVPQLYVLKLPRGYVDPSLWEEGIPVAMASYDLNAWHSEGTGSNSDSAYAGLRYGANLGPWRFRSRGSLNWNEKNGSDYSNQDIYLQRDITPLKAQMLIGDSYTRGDAFDSIGLRGLRLYNDDRMLPNGLSSYAPVIRGVANSNARVSVTQSGNKIYETTVPPGAFEISDLSTTGYGNDLLVTIEEADGSKRSFSVPYSSVTQMLRPGFARWDVGAGELHDDSLHDSPKVAYATLYYGLNNTFTGYTGLQYMDTGFYAGLAGLAMNTEIGAFALDVTHSSADIDGLRTLTGQSYRLSFSKMLSATDTSLNVAAYRFSTEDYLSLHDAASLADRVKYRDQQLKPGSNSEDVYSTFQRMKNQIQVNISQPLRSGKVDYGSMYVNGSWQDYWDGSRSSSNYTVGYSNAFTYGSYSVSLQRTYDEFGEQEDSVYLNVSLPFDALFGTGKHPAGFNSVNVGLNSDFNGSTSLNTTASGNTEDNRFNYSVTTSNNRTDDNTLNQISGYGSYNSPYGPLSMSASANDDNQQQYSASYSGGMLLHSGGITLAPGSISDTDSLALIKASGAKGARLNNGDGEIGNSGYAIMPYLSAYRENRIGLDTSTMSADVEVKNTSTVAVPRSGAVVLVNFETNEGRSAVLELQRSDKGFIPLGADVLNEKGEIVGSVGQAGQAYVRGIEDKGTLRVVWGNGQQSTCHVQYQIQPNAQKAGLTTLLTHQLCRM</sequence>
<dbReference type="Gene3D" id="2.60.40.2610">
    <property type="entry name" value="Outer membrane usher protein FimD, plug domain"/>
    <property type="match status" value="1"/>
</dbReference>
<keyword evidence="8 9" id="KW-0998">Cell outer membrane</keyword>
<dbReference type="InterPro" id="IPR042186">
    <property type="entry name" value="FimD_plug_dom"/>
</dbReference>
<keyword evidence="4" id="KW-1134">Transmembrane beta strand</keyword>
<comment type="caution">
    <text evidence="14">The sequence shown here is derived from an EMBL/GenBank/DDBJ whole genome shotgun (WGS) entry which is preliminary data.</text>
</comment>
<dbReference type="InterPro" id="IPR043142">
    <property type="entry name" value="PapC-like_C_sf"/>
</dbReference>
<keyword evidence="3 9" id="KW-0813">Transport</keyword>
<evidence type="ECO:0000259" key="13">
    <source>
        <dbReference type="Pfam" id="PF13954"/>
    </source>
</evidence>
<feature type="signal peptide" evidence="11">
    <location>
        <begin position="1"/>
        <end position="22"/>
    </location>
</feature>
<keyword evidence="9" id="KW-1029">Fimbrium biogenesis</keyword>
<dbReference type="RefSeq" id="WP_108089586.1">
    <property type="nucleotide sequence ID" value="NZ_PZPP01000006.1"/>
</dbReference>
<evidence type="ECO:0000256" key="7">
    <source>
        <dbReference type="ARBA" id="ARBA00023136"/>
    </source>
</evidence>
<dbReference type="GO" id="GO:0015473">
    <property type="term" value="F:fimbrial usher porin activity"/>
    <property type="evidence" value="ECO:0007669"/>
    <property type="project" value="InterPro"/>
</dbReference>
<protein>
    <submittedName>
        <fullName evidence="14">Outer membrane usher protein</fullName>
    </submittedName>
</protein>
<evidence type="ECO:0000256" key="5">
    <source>
        <dbReference type="ARBA" id="ARBA00022692"/>
    </source>
</evidence>
<name>A0A2T4Y588_ENTCL</name>
<feature type="region of interest" description="Disordered" evidence="10">
    <location>
        <begin position="613"/>
        <end position="646"/>
    </location>
</feature>
<dbReference type="Pfam" id="PF13953">
    <property type="entry name" value="PapC_C"/>
    <property type="match status" value="1"/>
</dbReference>
<feature type="chain" id="PRO_5015731594" evidence="11">
    <location>
        <begin position="23"/>
        <end position="862"/>
    </location>
</feature>
<dbReference type="GO" id="GO:0009297">
    <property type="term" value="P:pilus assembly"/>
    <property type="evidence" value="ECO:0007669"/>
    <property type="project" value="InterPro"/>
</dbReference>
<comment type="similarity">
    <text evidence="2 9">Belongs to the fimbrial export usher family.</text>
</comment>
<keyword evidence="5 9" id="KW-0812">Transmembrane</keyword>